<dbReference type="Proteomes" id="UP000005087">
    <property type="component" value="Chromosome"/>
</dbReference>
<dbReference type="SUPFAM" id="SSF47413">
    <property type="entry name" value="lambda repressor-like DNA-binding domains"/>
    <property type="match status" value="1"/>
</dbReference>
<dbReference type="eggNOG" id="COG1396">
    <property type="taxonomic scope" value="Bacteria"/>
</dbReference>
<feature type="domain" description="HTH cro/C1-type" evidence="1">
    <location>
        <begin position="15"/>
        <end position="71"/>
    </location>
</feature>
<proteinExistence type="predicted"/>
<dbReference type="EMBL" id="CM001484">
    <property type="protein sequence ID" value="EIF00141.1"/>
    <property type="molecule type" value="Genomic_DNA"/>
</dbReference>
<dbReference type="CDD" id="cd00093">
    <property type="entry name" value="HTH_XRE"/>
    <property type="match status" value="1"/>
</dbReference>
<dbReference type="InterPro" id="IPR010982">
    <property type="entry name" value="Lambda_DNA-bd_dom_sf"/>
</dbReference>
<dbReference type="SMART" id="SM00530">
    <property type="entry name" value="HTH_XRE"/>
    <property type="match status" value="1"/>
</dbReference>
<dbReference type="Gene3D" id="1.10.260.40">
    <property type="entry name" value="lambda repressor-like DNA-binding domains"/>
    <property type="match status" value="1"/>
</dbReference>
<dbReference type="Gene3D" id="1.25.40.10">
    <property type="entry name" value="Tetratricopeptide repeat domain"/>
    <property type="match status" value="1"/>
</dbReference>
<dbReference type="PROSITE" id="PS50943">
    <property type="entry name" value="HTH_CROC1"/>
    <property type="match status" value="1"/>
</dbReference>
<dbReference type="GO" id="GO:0003677">
    <property type="term" value="F:DNA binding"/>
    <property type="evidence" value="ECO:0007669"/>
    <property type="project" value="InterPro"/>
</dbReference>
<accession>I1D5B6</accession>
<dbReference type="AlphaFoldDB" id="I1D5B6"/>
<name>I1D5B6_9PSEU</name>
<dbReference type="OrthoDB" id="3504495at2"/>
<dbReference type="RefSeq" id="WP_005465864.1">
    <property type="nucleotide sequence ID" value="NZ_CM001484.1"/>
</dbReference>
<evidence type="ECO:0000259" key="1">
    <source>
        <dbReference type="PROSITE" id="PS50943"/>
    </source>
</evidence>
<organism evidence="2 3">
    <name type="scientific">Saccharomonospora glauca K62</name>
    <dbReference type="NCBI Taxonomy" id="928724"/>
    <lineage>
        <taxon>Bacteria</taxon>
        <taxon>Bacillati</taxon>
        <taxon>Actinomycetota</taxon>
        <taxon>Actinomycetes</taxon>
        <taxon>Pseudonocardiales</taxon>
        <taxon>Pseudonocardiaceae</taxon>
        <taxon>Saccharomonospora</taxon>
    </lineage>
</organism>
<reference evidence="2 3" key="1">
    <citation type="submission" date="2011-09" db="EMBL/GenBank/DDBJ databases">
        <authorList>
            <consortium name="US DOE Joint Genome Institute (JGI-PGF)"/>
            <person name="Lucas S."/>
            <person name="Han J."/>
            <person name="Lapidus A."/>
            <person name="Cheng J.-F."/>
            <person name="Goodwin L."/>
            <person name="Pitluck S."/>
            <person name="Peters L."/>
            <person name="Land M.L."/>
            <person name="Hauser L."/>
            <person name="Brambilla E."/>
            <person name="Klenk H.-P."/>
            <person name="Woyke T.J."/>
        </authorList>
    </citation>
    <scope>NUCLEOTIDE SEQUENCE [LARGE SCALE GENOMIC DNA]</scope>
    <source>
        <strain evidence="2 3">K62</strain>
    </source>
</reference>
<evidence type="ECO:0000313" key="2">
    <source>
        <dbReference type="EMBL" id="EIF00141.1"/>
    </source>
</evidence>
<sequence length="408" mass="44378">MHVDELAGKPVGERIQAYRERRGMSRPVLAGLVGRSPDWLKKVERGHLLPPRLEMLVKLADALGLHDVTALTGDQAVTVSAVRREGHEAVPAIREAIEETILVVDREMHHDVTDLVDRAAYAWRVWHTSATPRADVGRVLPSLLRDARRAARVLTGPDRRTANTALVAAYALAEQALAWVSDSALLWMSADRCMTAAEQADDPVSLAAAAWVVGNVWRATGREEDALRLAVDAAAVLAPYLDGDDDTIRALWGACRLHAAITAARLGREGDAFRYLDDADTIVTRLPGSYAHPWTLFGRANTDLTGVSVAVDLRKSGTALDKADAVDPDVIPSRDRRARLWLETARAYAQRRDYTGALHTLQRATAASTESMRCHPLSRGLAAELVTSGGRLIQKEAQSLASQLGVLT</sequence>
<protein>
    <submittedName>
        <fullName evidence="2">Putative transcriptional regulator</fullName>
    </submittedName>
</protein>
<dbReference type="STRING" id="928724.SacglDRAFT_03279"/>
<dbReference type="HOGENOM" id="CLU_033540_1_1_11"/>
<dbReference type="InterPro" id="IPR011990">
    <property type="entry name" value="TPR-like_helical_dom_sf"/>
</dbReference>
<gene>
    <name evidence="2" type="ORF">SacglDRAFT_03279</name>
</gene>
<dbReference type="Pfam" id="PF13560">
    <property type="entry name" value="HTH_31"/>
    <property type="match status" value="1"/>
</dbReference>
<reference evidence="3" key="2">
    <citation type="submission" date="2012-01" db="EMBL/GenBank/DDBJ databases">
        <title>Noncontiguous Finished sequence of chromosome of Saccharomonospora glauca K62.</title>
        <authorList>
            <consortium name="US DOE Joint Genome Institute"/>
            <person name="Lucas S."/>
            <person name="Han J."/>
            <person name="Lapidus A."/>
            <person name="Cheng J.-F."/>
            <person name="Goodwin L."/>
            <person name="Pitluck S."/>
            <person name="Peters L."/>
            <person name="Mikhailova N."/>
            <person name="Held B."/>
            <person name="Detter J.C."/>
            <person name="Han C."/>
            <person name="Tapia R."/>
            <person name="Land M."/>
            <person name="Hauser L."/>
            <person name="Kyrpides N."/>
            <person name="Ivanova N."/>
            <person name="Pagani I."/>
            <person name="Brambilla E.-M."/>
            <person name="Klenk H.-P."/>
            <person name="Woyke T."/>
        </authorList>
    </citation>
    <scope>NUCLEOTIDE SEQUENCE [LARGE SCALE GENOMIC DNA]</scope>
    <source>
        <strain evidence="3">K62</strain>
    </source>
</reference>
<dbReference type="InterPro" id="IPR001387">
    <property type="entry name" value="Cro/C1-type_HTH"/>
</dbReference>
<evidence type="ECO:0000313" key="3">
    <source>
        <dbReference type="Proteomes" id="UP000005087"/>
    </source>
</evidence>
<keyword evidence="3" id="KW-1185">Reference proteome</keyword>